<keyword evidence="1 12" id="KW-0479">Metal-binding</keyword>
<accession>A0A8H9N148</accession>
<keyword evidence="6 12" id="KW-0862">Zinc</keyword>
<evidence type="ECO:0000313" key="14">
    <source>
        <dbReference type="EMBL" id="HAS8540905.1"/>
    </source>
</evidence>
<evidence type="ECO:0000256" key="12">
    <source>
        <dbReference type="RuleBase" id="RU003555"/>
    </source>
</evidence>
<proteinExistence type="inferred from homology"/>
<keyword evidence="2 12" id="KW-0547">Nucleotide-binding</keyword>
<dbReference type="Proteomes" id="UP000863257">
    <property type="component" value="Unassembled WGS sequence"/>
</dbReference>
<dbReference type="InterPro" id="IPR020568">
    <property type="entry name" value="Ribosomal_Su5_D2-typ_SF"/>
</dbReference>
<dbReference type="InterPro" id="IPR020588">
    <property type="entry name" value="RecA_ATP-bd"/>
</dbReference>
<gene>
    <name evidence="14" type="primary">radA</name>
    <name evidence="14" type="ORF">I7730_14035</name>
</gene>
<dbReference type="Pfam" id="PF13481">
    <property type="entry name" value="AAA_25"/>
    <property type="match status" value="1"/>
</dbReference>
<evidence type="ECO:0000256" key="7">
    <source>
        <dbReference type="ARBA" id="ARBA00022840"/>
    </source>
</evidence>
<evidence type="ECO:0000259" key="13">
    <source>
        <dbReference type="PROSITE" id="PS50162"/>
    </source>
</evidence>
<dbReference type="Gene3D" id="3.30.230.10">
    <property type="match status" value="1"/>
</dbReference>
<evidence type="ECO:0000256" key="6">
    <source>
        <dbReference type="ARBA" id="ARBA00022833"/>
    </source>
</evidence>
<dbReference type="GO" id="GO:0140664">
    <property type="term" value="F:ATP-dependent DNA damage sensor activity"/>
    <property type="evidence" value="ECO:0007669"/>
    <property type="project" value="InterPro"/>
</dbReference>
<sequence length="477" mass="51620">MSKTKSQYLCNECGACFGRWQGQCNACGSWNTISEVKTAPINLKANPSTVLQGKGGYAGVSDKKGHKISEISEKIYKRISTGLEELDLVMGGSGQNTGITIGSVNLISGAPGAGKTTMLTQVIAMLSLEMPVVYATSEENKEQFAARLKRLGCNFNNDNLLVINNDNLDEILEECKEVEAKFAVIDSIQSVYLPSIESAKGGPSQVVGCGTTINQFMKSNKITCFIVGHVTKNNTAAGPQALAHIVDSHIHLDRIESTDTRLLRSNKNRFGSEEAIGLFTMSENGLVCISNPSEYFMSSEDEHGSGTASLCIREGNRSLLVEVQALVDKPLGENVRQIASGISYNRLQILLTILKKHGKEDVYKDVIVSTVGGIKITDTDHSGDLAILAAIVSSLHDFVISQRYAFIGEVTLTGAVKNVPDGVKRVEASIKQGKEQIYVGSQLYAALANKTEVKEKCVEVKHISNLLNAMQKKARRK</sequence>
<dbReference type="PROSITE" id="PS50162">
    <property type="entry name" value="RECA_2"/>
    <property type="match status" value="1"/>
</dbReference>
<feature type="domain" description="RecA family profile 1" evidence="13">
    <location>
        <begin position="75"/>
        <end position="230"/>
    </location>
</feature>
<dbReference type="GO" id="GO:0003684">
    <property type="term" value="F:damaged DNA binding"/>
    <property type="evidence" value="ECO:0007669"/>
    <property type="project" value="InterPro"/>
</dbReference>
<keyword evidence="4 12" id="KW-0863">Zinc-finger</keyword>
<evidence type="ECO:0000256" key="10">
    <source>
        <dbReference type="ARBA" id="ARBA00023204"/>
    </source>
</evidence>
<evidence type="ECO:0000256" key="11">
    <source>
        <dbReference type="NCBIfam" id="TIGR00416"/>
    </source>
</evidence>
<protein>
    <recommendedName>
        <fullName evidence="11 12">DNA repair protein RadA</fullName>
    </recommendedName>
</protein>
<dbReference type="SMART" id="SM00382">
    <property type="entry name" value="AAA"/>
    <property type="match status" value="1"/>
</dbReference>
<dbReference type="NCBIfam" id="TIGR00416">
    <property type="entry name" value="sms"/>
    <property type="match status" value="1"/>
</dbReference>
<keyword evidence="5" id="KW-0378">Hydrolase</keyword>
<dbReference type="GO" id="GO:0000725">
    <property type="term" value="P:recombinational repair"/>
    <property type="evidence" value="ECO:0007669"/>
    <property type="project" value="TreeGrafter"/>
</dbReference>
<dbReference type="AlphaFoldDB" id="A0A8H9N148"/>
<dbReference type="InterPro" id="IPR003593">
    <property type="entry name" value="AAA+_ATPase"/>
</dbReference>
<dbReference type="PANTHER" id="PTHR32472">
    <property type="entry name" value="DNA REPAIR PROTEIN RADA"/>
    <property type="match status" value="1"/>
</dbReference>
<dbReference type="GO" id="GO:0008270">
    <property type="term" value="F:zinc ion binding"/>
    <property type="evidence" value="ECO:0007669"/>
    <property type="project" value="UniProtKB-KW"/>
</dbReference>
<dbReference type="PRINTS" id="PR01874">
    <property type="entry name" value="DNAREPAIRADA"/>
</dbReference>
<evidence type="ECO:0000256" key="4">
    <source>
        <dbReference type="ARBA" id="ARBA00022771"/>
    </source>
</evidence>
<keyword evidence="7 12" id="KW-0067">ATP-binding</keyword>
<dbReference type="InterPro" id="IPR014721">
    <property type="entry name" value="Ribsml_uS5_D2-typ_fold_subgr"/>
</dbReference>
<evidence type="ECO:0000256" key="1">
    <source>
        <dbReference type="ARBA" id="ARBA00022723"/>
    </source>
</evidence>
<dbReference type="SUPFAM" id="SSF52540">
    <property type="entry name" value="P-loop containing nucleoside triphosphate hydrolases"/>
    <property type="match status" value="1"/>
</dbReference>
<evidence type="ECO:0000256" key="5">
    <source>
        <dbReference type="ARBA" id="ARBA00022801"/>
    </source>
</evidence>
<dbReference type="GO" id="GO:0005524">
    <property type="term" value="F:ATP binding"/>
    <property type="evidence" value="ECO:0007669"/>
    <property type="project" value="UniProtKB-UniRule"/>
</dbReference>
<dbReference type="EMBL" id="DACRBY010000017">
    <property type="protein sequence ID" value="HAS8540905.1"/>
    <property type="molecule type" value="Genomic_DNA"/>
</dbReference>
<dbReference type="GO" id="GO:0005829">
    <property type="term" value="C:cytosol"/>
    <property type="evidence" value="ECO:0007669"/>
    <property type="project" value="TreeGrafter"/>
</dbReference>
<name>A0A8H9N148_VIBVL</name>
<keyword evidence="10 12" id="KW-0234">DNA repair</keyword>
<evidence type="ECO:0000256" key="2">
    <source>
        <dbReference type="ARBA" id="ARBA00022741"/>
    </source>
</evidence>
<dbReference type="GO" id="GO:0016787">
    <property type="term" value="F:hydrolase activity"/>
    <property type="evidence" value="ECO:0007669"/>
    <property type="project" value="UniProtKB-KW"/>
</dbReference>
<dbReference type="InterPro" id="IPR004504">
    <property type="entry name" value="DNA_repair_RadA"/>
</dbReference>
<reference evidence="14" key="1">
    <citation type="journal article" date="2018" name="Genome Biol.">
        <title>SKESA: strategic k-mer extension for scrupulous assemblies.</title>
        <authorList>
            <person name="Souvorov A."/>
            <person name="Agarwala R."/>
            <person name="Lipman D.J."/>
        </authorList>
    </citation>
    <scope>NUCLEOTIDE SEQUENCE</scope>
    <source>
        <strain evidence="14">BCW_3452</strain>
    </source>
</reference>
<dbReference type="InterPro" id="IPR041166">
    <property type="entry name" value="Rubredoxin_2"/>
</dbReference>
<comment type="similarity">
    <text evidence="12">Belongs to the RecA family. RadA subfamily.</text>
</comment>
<organism evidence="14">
    <name type="scientific">Vibrio vulnificus</name>
    <dbReference type="NCBI Taxonomy" id="672"/>
    <lineage>
        <taxon>Bacteria</taxon>
        <taxon>Pseudomonadati</taxon>
        <taxon>Pseudomonadota</taxon>
        <taxon>Gammaproteobacteria</taxon>
        <taxon>Vibrionales</taxon>
        <taxon>Vibrionaceae</taxon>
        <taxon>Vibrio</taxon>
    </lineage>
</organism>
<reference evidence="14" key="2">
    <citation type="submission" date="2019-01" db="EMBL/GenBank/DDBJ databases">
        <authorList>
            <consortium name="NCBI Pathogen Detection Project"/>
        </authorList>
    </citation>
    <scope>NUCLEOTIDE SEQUENCE</scope>
    <source>
        <strain evidence="14">BCW_3452</strain>
    </source>
</reference>
<dbReference type="SUPFAM" id="SSF54211">
    <property type="entry name" value="Ribosomal protein S5 domain 2-like"/>
    <property type="match status" value="1"/>
</dbReference>
<comment type="caution">
    <text evidence="14">The sequence shown here is derived from an EMBL/GenBank/DDBJ whole genome shotgun (WGS) entry which is preliminary data.</text>
</comment>
<dbReference type="InterPro" id="IPR027417">
    <property type="entry name" value="P-loop_NTPase"/>
</dbReference>
<evidence type="ECO:0000256" key="9">
    <source>
        <dbReference type="ARBA" id="ARBA00023125"/>
    </source>
</evidence>
<keyword evidence="9 12" id="KW-0238">DNA-binding</keyword>
<evidence type="ECO:0000256" key="3">
    <source>
        <dbReference type="ARBA" id="ARBA00022763"/>
    </source>
</evidence>
<dbReference type="Gene3D" id="3.40.50.300">
    <property type="entry name" value="P-loop containing nucleotide triphosphate hydrolases"/>
    <property type="match status" value="1"/>
</dbReference>
<keyword evidence="8" id="KW-0346">Stress response</keyword>
<evidence type="ECO:0000256" key="8">
    <source>
        <dbReference type="ARBA" id="ARBA00023016"/>
    </source>
</evidence>
<comment type="function">
    <text evidence="12">DNA-dependent ATPase involved in processing of recombination intermediates, plays a role in repairing DNA breaks. Stimulates the branch migration of RecA-mediated strand transfer reactions, allowing the 3' invading strand to extend heteroduplex DNA faster. Binds ssDNA in the presence of ADP but not other nucleotides, has ATPase activity that is stimulated by ssDNA and various branched DNA structures, but inhibited by SSB. Does not have RecA's homology-searching function.</text>
</comment>
<dbReference type="PANTHER" id="PTHR32472:SF10">
    <property type="entry name" value="DNA REPAIR PROTEIN RADA-LIKE PROTEIN"/>
    <property type="match status" value="1"/>
</dbReference>
<dbReference type="Pfam" id="PF18073">
    <property type="entry name" value="Zn_ribbon_LapB"/>
    <property type="match status" value="1"/>
</dbReference>
<keyword evidence="3 12" id="KW-0227">DNA damage</keyword>